<feature type="transmembrane region" description="Helical" evidence="1">
    <location>
        <begin position="118"/>
        <end position="142"/>
    </location>
</feature>
<evidence type="ECO:0000313" key="4">
    <source>
        <dbReference type="Proteomes" id="UP000037729"/>
    </source>
</evidence>
<accession>A0A0M9AIZ7</accession>
<organism evidence="2 4">
    <name type="scientific">Haloarcula rubripromontorii</name>
    <dbReference type="NCBI Taxonomy" id="1705562"/>
    <lineage>
        <taxon>Archaea</taxon>
        <taxon>Methanobacteriati</taxon>
        <taxon>Methanobacteriota</taxon>
        <taxon>Stenosarchaea group</taxon>
        <taxon>Halobacteria</taxon>
        <taxon>Halobacteriales</taxon>
        <taxon>Haloarculaceae</taxon>
        <taxon>Haloarcula</taxon>
    </lineage>
</organism>
<evidence type="ECO:0000313" key="3">
    <source>
        <dbReference type="EMBL" id="NLV06683.1"/>
    </source>
</evidence>
<dbReference type="PANTHER" id="PTHR37692">
    <property type="entry name" value="HYPOTHETICAL MEMBRANE SPANNING PROTEIN"/>
    <property type="match status" value="1"/>
</dbReference>
<dbReference type="PATRIC" id="fig|1705562.3.peg.385"/>
<dbReference type="OrthoDB" id="202206at2157"/>
<reference evidence="2 4" key="1">
    <citation type="submission" date="2015-08" db="EMBL/GenBank/DDBJ databases">
        <title>Genomes of Isolates from Cabo Rojo, PR.</title>
        <authorList>
            <person name="Sanchez-Nieves R.L."/>
            <person name="Montalvo-Rodriguez R."/>
        </authorList>
    </citation>
    <scope>NUCLEOTIDE SEQUENCE [LARGE SCALE GENOMIC DNA]</scope>
    <source>
        <strain evidence="2 4">SL3</strain>
    </source>
</reference>
<evidence type="ECO:0000313" key="2">
    <source>
        <dbReference type="EMBL" id="KOX92972.1"/>
    </source>
</evidence>
<dbReference type="Pfam" id="PF04238">
    <property type="entry name" value="DUF420"/>
    <property type="match status" value="1"/>
</dbReference>
<reference evidence="3" key="2">
    <citation type="submission" date="2019-12" db="EMBL/GenBank/DDBJ databases">
        <title>The whole-genome sequencing of Haloarcula japonica strain pws8.</title>
        <authorList>
            <person name="Verma D.K."/>
            <person name="Gopal K."/>
            <person name="Prasad E.S."/>
        </authorList>
    </citation>
    <scope>NUCLEOTIDE SEQUENCE</scope>
    <source>
        <strain evidence="3">Pws8</strain>
    </source>
</reference>
<feature type="transmembrane region" description="Helical" evidence="1">
    <location>
        <begin position="12"/>
        <end position="32"/>
    </location>
</feature>
<keyword evidence="1" id="KW-0812">Transmembrane</keyword>
<dbReference type="Proteomes" id="UP000037729">
    <property type="component" value="Unassembled WGS sequence"/>
</dbReference>
<keyword evidence="1" id="KW-0472">Membrane</keyword>
<name>A0A0M9AIZ7_9EURY</name>
<feature type="transmembrane region" description="Helical" evidence="1">
    <location>
        <begin position="44"/>
        <end position="69"/>
    </location>
</feature>
<keyword evidence="1" id="KW-1133">Transmembrane helix</keyword>
<gene>
    <name evidence="2" type="ORF">AMS69_11010</name>
    <name evidence="3" type="ORF">GOC83_11150</name>
</gene>
<dbReference type="EMBL" id="LIUF01000003">
    <property type="protein sequence ID" value="KOX92972.1"/>
    <property type="molecule type" value="Genomic_DNA"/>
</dbReference>
<comment type="caution">
    <text evidence="2">The sequence shown here is derived from an EMBL/GenBank/DDBJ whole genome shotgun (WGS) entry which is preliminary data.</text>
</comment>
<feature type="transmembrane region" description="Helical" evidence="1">
    <location>
        <begin position="81"/>
        <end position="98"/>
    </location>
</feature>
<dbReference type="AlphaFoldDB" id="A0A0M9AIZ7"/>
<keyword evidence="4" id="KW-1185">Reference proteome</keyword>
<dbReference type="Proteomes" id="UP000610611">
    <property type="component" value="Unassembled WGS sequence"/>
</dbReference>
<dbReference type="RefSeq" id="WP_053968118.1">
    <property type="nucleotide sequence ID" value="NZ_JAWJXX010000003.1"/>
</dbReference>
<protein>
    <submittedName>
        <fullName evidence="3">DUF420 domain-containing protein</fullName>
    </submittedName>
</protein>
<dbReference type="PANTHER" id="PTHR37692:SF1">
    <property type="entry name" value="DUF420 DOMAIN-CONTAINING PROTEIN"/>
    <property type="match status" value="1"/>
</dbReference>
<evidence type="ECO:0000256" key="1">
    <source>
        <dbReference type="SAM" id="Phobius"/>
    </source>
</evidence>
<dbReference type="EMBL" id="WOWB01000001">
    <property type="protein sequence ID" value="NLV06683.1"/>
    <property type="molecule type" value="Genomic_DNA"/>
</dbReference>
<dbReference type="STRING" id="1705562.AMS69_11010"/>
<feature type="transmembrane region" description="Helical" evidence="1">
    <location>
        <begin position="163"/>
        <end position="185"/>
    </location>
</feature>
<proteinExistence type="predicted"/>
<dbReference type="InterPro" id="IPR007352">
    <property type="entry name" value="DUF420"/>
</dbReference>
<sequence>MDLQARYRVPALTGLLTVVSLALVFGAVLGAIPRSALPTAPASVLGAIPHANAVVSALAIGTIVGGVRAIRRGNVARHRKLMLSSFGLFALFLVLYLYRITLEGPTDFTGPSVVETYFYLPFLAIHILLAIIAIPAVYYVLLLAYTYPVSELPSTNHPRAGKLAAGLWLISFSMGIAVYTMLYLVW</sequence>